<protein>
    <submittedName>
        <fullName evidence="1">Acyl-CoA dehydrogenase</fullName>
    </submittedName>
</protein>
<dbReference type="EMBL" id="AKCV02000006">
    <property type="protein sequence ID" value="TMS59595.1"/>
    <property type="molecule type" value="Genomic_DNA"/>
</dbReference>
<sequence>MNLTLSDEQEMIRDSVHDYFTGAYDFEAHLARVAAGRDNDNGIDRARWQAMAELGWLGLTAPEAAGGLGAGPEETMVLMEGAGAALCIEPLLPTVALGVPLLAEGAKGSPAADALARVMAGQASVAVAWTESAHGFAPLSIATTAQATTDGGYRLDGHKVLVENGADAEWIVIPARTNGSDNAADGISLFLVPRDVAGLGITPVRMLDGSRSADLALEQVEVPATHLIGQPSQGGKLLTAAVYRGLAASCAEALGAMRRALDICKSYLHERQQFGKPLAAFQALQHRYVEMLIAEERARSLTMLAAIRLRTGDLDDPETLRDLSLAKLGVGRSARMIGGNAIQLHGGMGMAYEYPIGHYYRKLLCCDAAFGSQDDHLALLAHQLAPQAQAA</sequence>
<keyword evidence="2" id="KW-1185">Reference proteome</keyword>
<reference evidence="1" key="1">
    <citation type="submission" date="2019-05" db="EMBL/GenBank/DDBJ databases">
        <title>Revised genome assembly of Burkholderiaceae (previously Ralstonia) sp. PBA.</title>
        <authorList>
            <person name="Gan H.M."/>
        </authorList>
    </citation>
    <scope>NUCLEOTIDE SEQUENCE</scope>
    <source>
        <strain evidence="1">PBA</strain>
    </source>
</reference>
<evidence type="ECO:0000313" key="2">
    <source>
        <dbReference type="Proteomes" id="UP000004277"/>
    </source>
</evidence>
<comment type="caution">
    <text evidence="1">The sequence shown here is derived from an EMBL/GenBank/DDBJ whole genome shotgun (WGS) entry which is preliminary data.</text>
</comment>
<organism evidence="1 2">
    <name type="scientific">Imbroritus primus</name>
    <dbReference type="NCBI Taxonomy" id="3058603"/>
    <lineage>
        <taxon>Bacteria</taxon>
        <taxon>Pseudomonadati</taxon>
        <taxon>Pseudomonadota</taxon>
        <taxon>Betaproteobacteria</taxon>
        <taxon>Burkholderiales</taxon>
        <taxon>Burkholderiaceae</taxon>
        <taxon>Imbroritus</taxon>
    </lineage>
</organism>
<proteinExistence type="predicted"/>
<dbReference type="Proteomes" id="UP000004277">
    <property type="component" value="Unassembled WGS sequence"/>
</dbReference>
<gene>
    <name evidence="1" type="ORF">MW7_001660</name>
</gene>
<accession>A0ACD3STD1</accession>
<name>A0ACD3STD1_9BURK</name>
<evidence type="ECO:0000313" key="1">
    <source>
        <dbReference type="EMBL" id="TMS59595.1"/>
    </source>
</evidence>